<sequence length="106" mass="11999">MITSLHLRAPILHGTESLAIILMGKRDLKPVAILHESKPILGLMSCRMMLALPSSLQWSHLHERELRSLGAEFLPPFLLACESLPEEENNVPLMSRERKELPSPRK</sequence>
<name>A0AAN9RB61_CANGL</name>
<evidence type="ECO:0000313" key="2">
    <source>
        <dbReference type="Proteomes" id="UP001367508"/>
    </source>
</evidence>
<organism evidence="1 2">
    <name type="scientific">Canavalia gladiata</name>
    <name type="common">Sword bean</name>
    <name type="synonym">Dolichos gladiatus</name>
    <dbReference type="NCBI Taxonomy" id="3824"/>
    <lineage>
        <taxon>Eukaryota</taxon>
        <taxon>Viridiplantae</taxon>
        <taxon>Streptophyta</taxon>
        <taxon>Embryophyta</taxon>
        <taxon>Tracheophyta</taxon>
        <taxon>Spermatophyta</taxon>
        <taxon>Magnoliopsida</taxon>
        <taxon>eudicotyledons</taxon>
        <taxon>Gunneridae</taxon>
        <taxon>Pentapetalae</taxon>
        <taxon>rosids</taxon>
        <taxon>fabids</taxon>
        <taxon>Fabales</taxon>
        <taxon>Fabaceae</taxon>
        <taxon>Papilionoideae</taxon>
        <taxon>50 kb inversion clade</taxon>
        <taxon>NPAAA clade</taxon>
        <taxon>indigoferoid/millettioid clade</taxon>
        <taxon>Phaseoleae</taxon>
        <taxon>Canavalia</taxon>
    </lineage>
</organism>
<dbReference type="AlphaFoldDB" id="A0AAN9RB61"/>
<keyword evidence="2" id="KW-1185">Reference proteome</keyword>
<evidence type="ECO:0000313" key="1">
    <source>
        <dbReference type="EMBL" id="KAK7360333.1"/>
    </source>
</evidence>
<proteinExistence type="predicted"/>
<dbReference type="Proteomes" id="UP001367508">
    <property type="component" value="Unassembled WGS sequence"/>
</dbReference>
<accession>A0AAN9RB61</accession>
<gene>
    <name evidence="1" type="ORF">VNO77_02319</name>
</gene>
<protein>
    <submittedName>
        <fullName evidence="1">Uncharacterized protein</fullName>
    </submittedName>
</protein>
<comment type="caution">
    <text evidence="1">The sequence shown here is derived from an EMBL/GenBank/DDBJ whole genome shotgun (WGS) entry which is preliminary data.</text>
</comment>
<reference evidence="1 2" key="1">
    <citation type="submission" date="2024-01" db="EMBL/GenBank/DDBJ databases">
        <title>The genomes of 5 underutilized Papilionoideae crops provide insights into root nodulation and disease resistanc.</title>
        <authorList>
            <person name="Jiang F."/>
        </authorList>
    </citation>
    <scope>NUCLEOTIDE SEQUENCE [LARGE SCALE GENOMIC DNA]</scope>
    <source>
        <strain evidence="1">LVBAO_FW01</strain>
        <tissue evidence="1">Leaves</tissue>
    </source>
</reference>
<dbReference type="EMBL" id="JAYMYQ010000001">
    <property type="protein sequence ID" value="KAK7360333.1"/>
    <property type="molecule type" value="Genomic_DNA"/>
</dbReference>